<dbReference type="OrthoDB" id="9813735at2"/>
<feature type="chain" id="PRO_5024423808" evidence="1">
    <location>
        <begin position="22"/>
        <end position="592"/>
    </location>
</feature>
<comment type="caution">
    <text evidence="2">The sequence shown here is derived from an EMBL/GenBank/DDBJ whole genome shotgun (WGS) entry which is preliminary data.</text>
</comment>
<dbReference type="AlphaFoldDB" id="A0A5S3N5I0"/>
<dbReference type="RefSeq" id="WP_138535581.1">
    <property type="nucleotide sequence ID" value="NZ_VANR01000003.1"/>
</dbReference>
<dbReference type="EMBL" id="VANR01000003">
    <property type="protein sequence ID" value="TMM30631.1"/>
    <property type="molecule type" value="Genomic_DNA"/>
</dbReference>
<feature type="signal peptide" evidence="1">
    <location>
        <begin position="1"/>
        <end position="21"/>
    </location>
</feature>
<accession>A0A5S3N5I0</accession>
<proteinExistence type="predicted"/>
<evidence type="ECO:0000313" key="3">
    <source>
        <dbReference type="Proteomes" id="UP000307140"/>
    </source>
</evidence>
<evidence type="ECO:0000256" key="1">
    <source>
        <dbReference type="SAM" id="SignalP"/>
    </source>
</evidence>
<evidence type="ECO:0000313" key="2">
    <source>
        <dbReference type="EMBL" id="TMM30631.1"/>
    </source>
</evidence>
<sequence length="592" mass="69395">MKSLKKLAFLYFISSVFFVKAQDNVKTQQLQNYNTDNWVATDALGRETVTFDVAGPVKKDKKVGVFYYIWHGYHSKKVYDITNILKDPKGKRKWGPKGKFHFWGEPEQGYYNANDPWVLRRDLQMLTNAKVDFIYLDVTNHFIYPETVKALFEMGKKMRSEGIPTPDITFTTNSKSGLTVTKIYNEFYKKGLYKDQWFLWDGKPVIMANPKDPKLTKKAREFFTIKYSWAWTKTNENPNHWQWVDTTPQDYGWSKSPDIPEQIPVSVAGHPVELGHGLYGTSRSNGKQPKVNKYYVAPITGEGAHFQEQWDRALEVNPEIVMVTQWNEWLAQRFIWDDKLKHKGYAGRPIKIGDSYFVDAFTEEFNRDMAPMKGGHTDNYYYQLVSNIRKFKGMKPPVKYTQKSTIKIDGNFEDWQDVQPEFYDPTGDTMHRDFKGYDPNTNYKNKTGRNDIISAKVGLSIKDVFFYVKTQEKLTSYKDDKWMLLFIDTDKNSNTGWEGYEYVVNYEIKSSKKSTLKKWNGVIWENVGSVTYRVKGNELELSVLKDNLNLKENIDFYFKWADNPIELKDVTTFFMNGDTAPDRRFKYHFKTN</sequence>
<dbReference type="Gene3D" id="3.20.20.80">
    <property type="entry name" value="Glycosidases"/>
    <property type="match status" value="1"/>
</dbReference>
<gene>
    <name evidence="2" type="ORF">FDT66_07660</name>
</gene>
<organism evidence="2 3">
    <name type="scientific">Polaribacter aestuariivivens</name>
    <dbReference type="NCBI Taxonomy" id="2304626"/>
    <lineage>
        <taxon>Bacteria</taxon>
        <taxon>Pseudomonadati</taxon>
        <taxon>Bacteroidota</taxon>
        <taxon>Flavobacteriia</taxon>
        <taxon>Flavobacteriales</taxon>
        <taxon>Flavobacteriaceae</taxon>
    </lineage>
</organism>
<protein>
    <submittedName>
        <fullName evidence="2">Uncharacterized protein</fullName>
    </submittedName>
</protein>
<keyword evidence="3" id="KW-1185">Reference proteome</keyword>
<name>A0A5S3N5I0_9FLAO</name>
<reference evidence="2 3" key="1">
    <citation type="submission" date="2019-05" db="EMBL/GenBank/DDBJ databases">
        <title>Polaribacter aestuariivivens sp. nov., isolated from a tidal flat.</title>
        <authorList>
            <person name="Yoon J.-H."/>
        </authorList>
    </citation>
    <scope>NUCLEOTIDE SEQUENCE [LARGE SCALE GENOMIC DNA]</scope>
    <source>
        <strain evidence="2 3">DBTF-3</strain>
    </source>
</reference>
<keyword evidence="1" id="KW-0732">Signal</keyword>
<dbReference type="Proteomes" id="UP000307140">
    <property type="component" value="Unassembled WGS sequence"/>
</dbReference>